<accession>A0A6C0FW25</accession>
<dbReference type="Gene3D" id="3.40.50.720">
    <property type="entry name" value="NAD(P)-binding Rossmann-like Domain"/>
    <property type="match status" value="1"/>
</dbReference>
<sequence length="39" mass="4286">MTELKGNVALVTGASRGIGRAIATRLAQEERRLTFVRRS</sequence>
<dbReference type="InterPro" id="IPR036291">
    <property type="entry name" value="NAD(P)-bd_dom_sf"/>
</dbReference>
<dbReference type="EMBL" id="CP048209">
    <property type="protein sequence ID" value="QHT61336.1"/>
    <property type="molecule type" value="Genomic_DNA"/>
</dbReference>
<dbReference type="Pfam" id="PF00106">
    <property type="entry name" value="adh_short"/>
    <property type="match status" value="1"/>
</dbReference>
<dbReference type="AlphaFoldDB" id="A0A6C0FW25"/>
<dbReference type="SUPFAM" id="SSF51735">
    <property type="entry name" value="NAD(P)-binding Rossmann-fold domains"/>
    <property type="match status" value="1"/>
</dbReference>
<organism evidence="1 2">
    <name type="scientific">Paenibacillus lycopersici</name>
    <dbReference type="NCBI Taxonomy" id="2704462"/>
    <lineage>
        <taxon>Bacteria</taxon>
        <taxon>Bacillati</taxon>
        <taxon>Bacillota</taxon>
        <taxon>Bacilli</taxon>
        <taxon>Bacillales</taxon>
        <taxon>Paenibacillaceae</taxon>
        <taxon>Paenibacillus</taxon>
    </lineage>
</organism>
<evidence type="ECO:0000313" key="1">
    <source>
        <dbReference type="EMBL" id="QHT61336.1"/>
    </source>
</evidence>
<dbReference type="KEGG" id="plyc:GXP70_16145"/>
<proteinExistence type="predicted"/>
<gene>
    <name evidence="1" type="ORF">GXP70_16145</name>
</gene>
<reference evidence="1 2" key="1">
    <citation type="submission" date="2020-01" db="EMBL/GenBank/DDBJ databases">
        <title>Paenibacillus sp. nov., isolated from tomato rhizosphere.</title>
        <authorList>
            <person name="Weon H.-Y."/>
            <person name="Lee S.A."/>
        </authorList>
    </citation>
    <scope>NUCLEOTIDE SEQUENCE [LARGE SCALE GENOMIC DNA]</scope>
    <source>
        <strain evidence="1 2">12200R-189</strain>
    </source>
</reference>
<dbReference type="Proteomes" id="UP000476064">
    <property type="component" value="Chromosome"/>
</dbReference>
<dbReference type="InterPro" id="IPR002347">
    <property type="entry name" value="SDR_fam"/>
</dbReference>
<keyword evidence="2" id="KW-1185">Reference proteome</keyword>
<evidence type="ECO:0000313" key="2">
    <source>
        <dbReference type="Proteomes" id="UP000476064"/>
    </source>
</evidence>
<name>A0A6C0FW25_9BACL</name>
<protein>
    <submittedName>
        <fullName evidence="1">SDR family NAD(P)-dependent oxidoreductase</fullName>
    </submittedName>
</protein>